<dbReference type="InterPro" id="IPR027417">
    <property type="entry name" value="P-loop_NTPase"/>
</dbReference>
<dbReference type="PANTHER" id="PTHR10887:SF322">
    <property type="entry name" value="HELICASE MOV-10"/>
    <property type="match status" value="1"/>
</dbReference>
<feature type="domain" description="DNA2/NAM7 helicase helicase" evidence="2">
    <location>
        <begin position="364"/>
        <end position="436"/>
    </location>
</feature>
<dbReference type="Gene3D" id="3.40.50.300">
    <property type="entry name" value="P-loop containing nucleotide triphosphate hydrolases"/>
    <property type="match status" value="1"/>
</dbReference>
<dbReference type="Proteomes" id="UP001303115">
    <property type="component" value="Unassembled WGS sequence"/>
</dbReference>
<organism evidence="3 4">
    <name type="scientific">Parachaetomium inaequale</name>
    <dbReference type="NCBI Taxonomy" id="2588326"/>
    <lineage>
        <taxon>Eukaryota</taxon>
        <taxon>Fungi</taxon>
        <taxon>Dikarya</taxon>
        <taxon>Ascomycota</taxon>
        <taxon>Pezizomycotina</taxon>
        <taxon>Sordariomycetes</taxon>
        <taxon>Sordariomycetidae</taxon>
        <taxon>Sordariales</taxon>
        <taxon>Chaetomiaceae</taxon>
        <taxon>Parachaetomium</taxon>
    </lineage>
</organism>
<reference evidence="4" key="1">
    <citation type="journal article" date="2023" name="Mol. Phylogenet. Evol.">
        <title>Genome-scale phylogeny and comparative genomics of the fungal order Sordariales.</title>
        <authorList>
            <person name="Hensen N."/>
            <person name="Bonometti L."/>
            <person name="Westerberg I."/>
            <person name="Brannstrom I.O."/>
            <person name="Guillou S."/>
            <person name="Cros-Aarteil S."/>
            <person name="Calhoun S."/>
            <person name="Haridas S."/>
            <person name="Kuo A."/>
            <person name="Mondo S."/>
            <person name="Pangilinan J."/>
            <person name="Riley R."/>
            <person name="LaButti K."/>
            <person name="Andreopoulos B."/>
            <person name="Lipzen A."/>
            <person name="Chen C."/>
            <person name="Yan M."/>
            <person name="Daum C."/>
            <person name="Ng V."/>
            <person name="Clum A."/>
            <person name="Steindorff A."/>
            <person name="Ohm R.A."/>
            <person name="Martin F."/>
            <person name="Silar P."/>
            <person name="Natvig D.O."/>
            <person name="Lalanne C."/>
            <person name="Gautier V."/>
            <person name="Ament-Velasquez S.L."/>
            <person name="Kruys A."/>
            <person name="Hutchinson M.I."/>
            <person name="Powell A.J."/>
            <person name="Barry K."/>
            <person name="Miller A.N."/>
            <person name="Grigoriev I.V."/>
            <person name="Debuchy R."/>
            <person name="Gladieux P."/>
            <person name="Hiltunen Thoren M."/>
            <person name="Johannesson H."/>
        </authorList>
    </citation>
    <scope>NUCLEOTIDE SEQUENCE [LARGE SCALE GENOMIC DNA]</scope>
    <source>
        <strain evidence="4">CBS 284.82</strain>
    </source>
</reference>
<proteinExistence type="predicted"/>
<dbReference type="GO" id="GO:0005829">
    <property type="term" value="C:cytosol"/>
    <property type="evidence" value="ECO:0007669"/>
    <property type="project" value="TreeGrafter"/>
</dbReference>
<accession>A0AAN6PEJ7</accession>
<dbReference type="GO" id="GO:0004386">
    <property type="term" value="F:helicase activity"/>
    <property type="evidence" value="ECO:0007669"/>
    <property type="project" value="InterPro"/>
</dbReference>
<evidence type="ECO:0000256" key="1">
    <source>
        <dbReference type="SAM" id="MobiDB-lite"/>
    </source>
</evidence>
<keyword evidence="3" id="KW-0378">Hydrolase</keyword>
<feature type="region of interest" description="Disordered" evidence="1">
    <location>
        <begin position="1"/>
        <end position="57"/>
    </location>
</feature>
<name>A0AAN6PEJ7_9PEZI</name>
<evidence type="ECO:0000313" key="4">
    <source>
        <dbReference type="Proteomes" id="UP001303115"/>
    </source>
</evidence>
<keyword evidence="4" id="KW-1185">Reference proteome</keyword>
<protein>
    <submittedName>
        <fullName evidence="3">P-loop containing nucleoside triphosphate hydrolase protein</fullName>
    </submittedName>
</protein>
<dbReference type="GO" id="GO:0035194">
    <property type="term" value="P:regulatory ncRNA-mediated post-transcriptional gene silencing"/>
    <property type="evidence" value="ECO:0007669"/>
    <property type="project" value="TreeGrafter"/>
</dbReference>
<gene>
    <name evidence="3" type="ORF">C8A01DRAFT_16534</name>
</gene>
<feature type="compositionally biased region" description="Polar residues" evidence="1">
    <location>
        <begin position="1"/>
        <end position="15"/>
    </location>
</feature>
<comment type="caution">
    <text evidence="3">The sequence shown here is derived from an EMBL/GenBank/DDBJ whole genome shotgun (WGS) entry which is preliminary data.</text>
</comment>
<dbReference type="GO" id="GO:0016787">
    <property type="term" value="F:hydrolase activity"/>
    <property type="evidence" value="ECO:0007669"/>
    <property type="project" value="UniProtKB-KW"/>
</dbReference>
<dbReference type="Pfam" id="PF13086">
    <property type="entry name" value="AAA_11"/>
    <property type="match status" value="1"/>
</dbReference>
<dbReference type="InterPro" id="IPR041677">
    <property type="entry name" value="DNA2/NAM7_AAA_11"/>
</dbReference>
<feature type="compositionally biased region" description="Basic and acidic residues" evidence="1">
    <location>
        <begin position="28"/>
        <end position="37"/>
    </location>
</feature>
<dbReference type="SUPFAM" id="SSF52540">
    <property type="entry name" value="P-loop containing nucleoside triphosphate hydrolases"/>
    <property type="match status" value="1"/>
</dbReference>
<dbReference type="AlphaFoldDB" id="A0AAN6PEJ7"/>
<evidence type="ECO:0000313" key="3">
    <source>
        <dbReference type="EMBL" id="KAK4039497.1"/>
    </source>
</evidence>
<dbReference type="InterPro" id="IPR045055">
    <property type="entry name" value="DNA2/NAM7-like"/>
</dbReference>
<dbReference type="PANTHER" id="PTHR10887">
    <property type="entry name" value="DNA2/NAM7 HELICASE FAMILY"/>
    <property type="match status" value="1"/>
</dbReference>
<sequence>MAPTQTPAKASSSTEPLGRRVYPPALPLRRESHDSGQEHQNATADEPISASLSGDKGAPKKFNVHAASFVVPQAKQINQAPGVVFETPPADETDFAPYTNRGLLADLLPVLPSSDPAYCYQTVSRDKPALRPGTYERFFRLHQEEEVMAQQMENDACSLFEHDGVVEFAQGLQVGEKDRAMVTIVVPGLREEKPLVETGDVVQLRQLRQVRFDSSRRLLLHHPDRHGHPPWTGIIYNARVSAVLRTDETLVLSVVGLNIALSEGLLHLSPFDAVPKLPRLTFNVQFPVAAHRYRPMSDVLPMIQASLKRASDMTTQAQRMDDAEPSDWTSTYWVQSMLFPTEADCDVQANVEAGIDPNVHFDGNLNQKERAAVTNVCTQNYGVLPYLISGPPGSGKTKTLVEVALQLVSRVAEVNHILMCSPSEQAADTLADRLRVFASPGEMLRLNRPSRSPDEVPEGLLPYCFTTGNSFGLPPVEQLMTYKIVVTSCRDASMLLYARLANSDLYAVEYGLRRRLHPLEPTPYPNQRLHWDALLVDEASQATEPETLIPLRVVSPPADSANLVSTLLVAMAGDEHQRSPRTASAHSPLQRSLFARLLARPVYANHPLARAFHTHLAGNSTE</sequence>
<dbReference type="EMBL" id="MU854399">
    <property type="protein sequence ID" value="KAK4039497.1"/>
    <property type="molecule type" value="Genomic_DNA"/>
</dbReference>
<evidence type="ECO:0000259" key="2">
    <source>
        <dbReference type="Pfam" id="PF13086"/>
    </source>
</evidence>